<dbReference type="PANTHER" id="PTHR28027">
    <property type="entry name" value="TRANSCRIPTIONAL REGULATOR MIT1"/>
    <property type="match status" value="1"/>
</dbReference>
<feature type="region of interest" description="Disordered" evidence="1">
    <location>
        <begin position="115"/>
        <end position="145"/>
    </location>
</feature>
<dbReference type="Pfam" id="PF09729">
    <property type="entry name" value="Gti1_Pac2"/>
    <property type="match status" value="1"/>
</dbReference>
<feature type="region of interest" description="Disordered" evidence="1">
    <location>
        <begin position="206"/>
        <end position="403"/>
    </location>
</feature>
<dbReference type="PANTHER" id="PTHR28027:SF1">
    <property type="entry name" value="CAMP INDEPENDENT REGULATORY PROTEIN (AFU_ORTHOLOGUE AFUA_3G09640)"/>
    <property type="match status" value="1"/>
</dbReference>
<dbReference type="EMBL" id="JAVRRA010000262">
    <property type="protein sequence ID" value="KAK5289457.1"/>
    <property type="molecule type" value="Genomic_DNA"/>
</dbReference>
<dbReference type="Proteomes" id="UP001357485">
    <property type="component" value="Unassembled WGS sequence"/>
</dbReference>
<keyword evidence="3" id="KW-1185">Reference proteome</keyword>
<comment type="caution">
    <text evidence="2">The sequence shown here is derived from an EMBL/GenBank/DDBJ whole genome shotgun (WGS) entry which is preliminary data.</text>
</comment>
<feature type="compositionally biased region" description="Low complexity" evidence="1">
    <location>
        <begin position="359"/>
        <end position="371"/>
    </location>
</feature>
<proteinExistence type="predicted"/>
<feature type="compositionally biased region" description="Polar residues" evidence="1">
    <location>
        <begin position="265"/>
        <end position="275"/>
    </location>
</feature>
<feature type="compositionally biased region" description="Polar residues" evidence="1">
    <location>
        <begin position="327"/>
        <end position="356"/>
    </location>
</feature>
<accession>A0ABR0M7E9</accession>
<organism evidence="2 3">
    <name type="scientific">Cryomyces antarcticus</name>
    <dbReference type="NCBI Taxonomy" id="329879"/>
    <lineage>
        <taxon>Eukaryota</taxon>
        <taxon>Fungi</taxon>
        <taxon>Dikarya</taxon>
        <taxon>Ascomycota</taxon>
        <taxon>Pezizomycotina</taxon>
        <taxon>Dothideomycetes</taxon>
        <taxon>Dothideomycetes incertae sedis</taxon>
        <taxon>Cryomyces</taxon>
    </lineage>
</organism>
<protein>
    <submittedName>
        <fullName evidence="2">Gluconate transport-inducing protein</fullName>
    </submittedName>
</protein>
<feature type="region of interest" description="Disordered" evidence="1">
    <location>
        <begin position="161"/>
        <end position="188"/>
    </location>
</feature>
<feature type="region of interest" description="Disordered" evidence="1">
    <location>
        <begin position="1"/>
        <end position="44"/>
    </location>
</feature>
<feature type="compositionally biased region" description="Basic and acidic residues" evidence="1">
    <location>
        <begin position="388"/>
        <end position="403"/>
    </location>
</feature>
<dbReference type="InterPro" id="IPR018608">
    <property type="entry name" value="Gti1/Pac2"/>
</dbReference>
<name>A0ABR0M7E9_9PEZI</name>
<reference evidence="2 3" key="1">
    <citation type="submission" date="2023-08" db="EMBL/GenBank/DDBJ databases">
        <title>Black Yeasts Isolated from many extreme environments.</title>
        <authorList>
            <person name="Coleine C."/>
            <person name="Stajich J.E."/>
            <person name="Selbmann L."/>
        </authorList>
    </citation>
    <scope>NUCLEOTIDE SEQUENCE [LARGE SCALE GENOMIC DNA]</scope>
    <source>
        <strain evidence="2 3">CCFEE 536</strain>
    </source>
</reference>
<evidence type="ECO:0000313" key="2">
    <source>
        <dbReference type="EMBL" id="KAK5289457.1"/>
    </source>
</evidence>
<evidence type="ECO:0000313" key="3">
    <source>
        <dbReference type="Proteomes" id="UP001357485"/>
    </source>
</evidence>
<evidence type="ECO:0000256" key="1">
    <source>
        <dbReference type="SAM" id="MobiDB-lite"/>
    </source>
</evidence>
<sequence>MEGKRGGSGFAPLADAKRANGSTKGSDSDGAEDGPDGYRYKPDGLMKQSFSITTSTGQHLHLISYYARSHPTAQTLKQPSNDPQLRHIRPEKGMYPESSIHEQSSLPAVTRAPMVSPQFAPSPHQQMHMASRYNRGSPAHPPPYGLPPGTYWAPPSPMNTPPSHQYHPGPYYANGHPPPGALSQSPLQHVQHAYPGQSHQYVPTLTAFDRPPAPLSNSNLPPPPPQPHQMPPMQNGHAYHHPGASPASQYRPHAASHTAQGPDFRQQQHPSNNSYGMMIDPRLSAMQPPSVDERNRLNPVTAPQQPAEAPKTERRPSPPPIQLPSAVGNNPSAQTIPSISSLINGANQTAENQNEDAIQRSSSKSPRSSQRVAQDVSSNKLGYGPPVNDDKMVRQIDKVTFRN</sequence>
<feature type="compositionally biased region" description="Pro residues" evidence="1">
    <location>
        <begin position="220"/>
        <end position="230"/>
    </location>
</feature>
<gene>
    <name evidence="2" type="primary">PTH2_2</name>
    <name evidence="2" type="ORF">LTR16_002915</name>
</gene>